<comment type="subunit">
    <text evidence="10">Heterodimer with GPHB5; this heterodimer interacts with thyroid-stimulating hormone receptor (TSHR), and hence stimulates cAMP production.</text>
</comment>
<keyword evidence="6" id="KW-1015">Disulfide bond</keyword>
<dbReference type="PANTHER" id="PTHR31129:SF2">
    <property type="entry name" value="GLYCOPROTEIN HORMONE ALPHA-2"/>
    <property type="match status" value="1"/>
</dbReference>
<evidence type="ECO:0000256" key="9">
    <source>
        <dbReference type="ARBA" id="ARBA00054562"/>
    </source>
</evidence>
<feature type="transmembrane region" description="Helical" evidence="15">
    <location>
        <begin position="167"/>
        <end position="188"/>
    </location>
</feature>
<name>A0A2U9BAA8_SCOMX</name>
<dbReference type="PROSITE" id="PS50277">
    <property type="entry name" value="GLYCO_HORMONE_ALPHA_3"/>
    <property type="match status" value="1"/>
</dbReference>
<dbReference type="InterPro" id="IPR000476">
    <property type="entry name" value="Glyco_hormone"/>
</dbReference>
<evidence type="ECO:0000256" key="6">
    <source>
        <dbReference type="ARBA" id="ARBA00023157"/>
    </source>
</evidence>
<evidence type="ECO:0000256" key="10">
    <source>
        <dbReference type="ARBA" id="ARBA00061732"/>
    </source>
</evidence>
<keyword evidence="3" id="KW-0964">Secreted</keyword>
<evidence type="ECO:0000256" key="1">
    <source>
        <dbReference type="ARBA" id="ARBA00004613"/>
    </source>
</evidence>
<dbReference type="PANTHER" id="PTHR31129">
    <property type="entry name" value="GLYCOPROTEIN HORMONE ALPHA-2"/>
    <property type="match status" value="1"/>
</dbReference>
<evidence type="ECO:0000256" key="7">
    <source>
        <dbReference type="ARBA" id="ARBA00023180"/>
    </source>
</evidence>
<keyword evidence="5" id="KW-0732">Signal</keyword>
<dbReference type="GO" id="GO:0051427">
    <property type="term" value="F:hormone receptor binding"/>
    <property type="evidence" value="ECO:0007669"/>
    <property type="project" value="TreeGrafter"/>
</dbReference>
<evidence type="ECO:0000256" key="4">
    <source>
        <dbReference type="ARBA" id="ARBA00022702"/>
    </source>
</evidence>
<keyword evidence="7" id="KW-0325">Glycoprotein</keyword>
<protein>
    <recommendedName>
        <fullName evidence="11">Glycoprotein hormone alpha-2</fullName>
    </recommendedName>
    <alternativeName>
        <fullName evidence="8">GTH-alpha</fullName>
    </alternativeName>
    <alternativeName>
        <fullName evidence="13">Putative secreted protein Zsig51</fullName>
    </alternativeName>
    <alternativeName>
        <fullName evidence="12">Thyrostimulin subunit alpha</fullName>
    </alternativeName>
</protein>
<organism evidence="16 17">
    <name type="scientific">Scophthalmus maximus</name>
    <name type="common">Turbot</name>
    <name type="synonym">Psetta maxima</name>
    <dbReference type="NCBI Taxonomy" id="52904"/>
    <lineage>
        <taxon>Eukaryota</taxon>
        <taxon>Metazoa</taxon>
        <taxon>Chordata</taxon>
        <taxon>Craniata</taxon>
        <taxon>Vertebrata</taxon>
        <taxon>Euteleostomi</taxon>
        <taxon>Actinopterygii</taxon>
        <taxon>Neopterygii</taxon>
        <taxon>Teleostei</taxon>
        <taxon>Neoteleostei</taxon>
        <taxon>Acanthomorphata</taxon>
        <taxon>Carangaria</taxon>
        <taxon>Pleuronectiformes</taxon>
        <taxon>Pleuronectoidei</taxon>
        <taxon>Scophthalmidae</taxon>
        <taxon>Scophthalmus</taxon>
    </lineage>
</organism>
<dbReference type="Proteomes" id="UP000246464">
    <property type="component" value="Chromosome 4"/>
</dbReference>
<evidence type="ECO:0000256" key="14">
    <source>
        <dbReference type="SAM" id="MobiDB-lite"/>
    </source>
</evidence>
<dbReference type="Gene3D" id="2.10.90.10">
    <property type="entry name" value="Cystine-knot cytokines"/>
    <property type="match status" value="1"/>
</dbReference>
<evidence type="ECO:0000256" key="8">
    <source>
        <dbReference type="ARBA" id="ARBA00032529"/>
    </source>
</evidence>
<sequence length="294" mass="33089">MCKHEEKKLRAYPFILILYVEKNKQSVQRKRRSGGFVQVPNDVSHVSGKQVEKNLRPEEEKERHSSVSEPRSKRCRADSPPEEAILLDLIKDVEADGNISMSGRLHVDNPHAEGEVEEDPGPVDEPQANISADRDLPTELLSRRSAYVRIRTEPTAVQMSPCMTSHLCLLALPVMSLLLLFSPIGWSYDGLTPGCHLHPFNVTIRSDRRSTCKGTHLVYACVGYCESSAFPSRYSVLVASNFTHNITSASRCCTISKDAKVKVRLDCPRGRHHDEIEILTAKACRCDMCRKSRY</sequence>
<dbReference type="GO" id="GO:0007166">
    <property type="term" value="P:cell surface receptor signaling pathway"/>
    <property type="evidence" value="ECO:0007669"/>
    <property type="project" value="TreeGrafter"/>
</dbReference>
<accession>A0A2U9BAA8</accession>
<keyword evidence="17" id="KW-1185">Reference proteome</keyword>
<evidence type="ECO:0000256" key="5">
    <source>
        <dbReference type="ARBA" id="ARBA00022729"/>
    </source>
</evidence>
<keyword evidence="15" id="KW-0472">Membrane</keyword>
<dbReference type="FunFam" id="2.10.90.10:FF:000027">
    <property type="entry name" value="Glycoprotein hormone alpha 2"/>
    <property type="match status" value="1"/>
</dbReference>
<comment type="subcellular location">
    <subcellularLocation>
        <location evidence="1">Secreted</location>
    </subcellularLocation>
</comment>
<dbReference type="SUPFAM" id="SSF57501">
    <property type="entry name" value="Cystine-knot cytokines"/>
    <property type="match status" value="1"/>
</dbReference>
<evidence type="ECO:0000256" key="12">
    <source>
        <dbReference type="ARBA" id="ARBA00075321"/>
    </source>
</evidence>
<dbReference type="InterPro" id="IPR029034">
    <property type="entry name" value="Cystine-knot_cytokine"/>
</dbReference>
<dbReference type="AlphaFoldDB" id="A0A2U9BAA8"/>
<comment type="similarity">
    <text evidence="2">Belongs to the glycoprotein hormones subunit alpha family.</text>
</comment>
<dbReference type="InterPro" id="IPR052680">
    <property type="entry name" value="Glyco_Hormone_Alpha"/>
</dbReference>
<feature type="region of interest" description="Disordered" evidence="14">
    <location>
        <begin position="29"/>
        <end position="79"/>
    </location>
</feature>
<evidence type="ECO:0000313" key="17">
    <source>
        <dbReference type="Proteomes" id="UP000246464"/>
    </source>
</evidence>
<feature type="compositionally biased region" description="Basic and acidic residues" evidence="14">
    <location>
        <begin position="50"/>
        <end position="79"/>
    </location>
</feature>
<gene>
    <name evidence="16" type="ORF">SMAX5B_012883</name>
</gene>
<evidence type="ECO:0000256" key="3">
    <source>
        <dbReference type="ARBA" id="ARBA00022525"/>
    </source>
</evidence>
<keyword evidence="15" id="KW-0812">Transmembrane</keyword>
<evidence type="ECO:0000313" key="16">
    <source>
        <dbReference type="EMBL" id="AWP00895.1"/>
    </source>
</evidence>
<dbReference type="GO" id="GO:0005615">
    <property type="term" value="C:extracellular space"/>
    <property type="evidence" value="ECO:0007669"/>
    <property type="project" value="TreeGrafter"/>
</dbReference>
<evidence type="ECO:0000256" key="13">
    <source>
        <dbReference type="ARBA" id="ARBA00083999"/>
    </source>
</evidence>
<evidence type="ECO:0000256" key="11">
    <source>
        <dbReference type="ARBA" id="ARBA00068352"/>
    </source>
</evidence>
<feature type="compositionally biased region" description="Basic and acidic residues" evidence="14">
    <location>
        <begin position="105"/>
        <end position="114"/>
    </location>
</feature>
<keyword evidence="4" id="KW-0372">Hormone</keyword>
<keyword evidence="15" id="KW-1133">Transmembrane helix</keyword>
<reference evidence="16 17" key="1">
    <citation type="submission" date="2017-12" db="EMBL/GenBank/DDBJ databases">
        <title>Integrating genomic resources of turbot (Scophthalmus maximus) in depth evaluation of genetic and physical mapping variation across individuals.</title>
        <authorList>
            <person name="Martinez P."/>
        </authorList>
    </citation>
    <scope>NUCLEOTIDE SEQUENCE [LARGE SCALE GENOMIC DNA]</scope>
</reference>
<evidence type="ECO:0000256" key="15">
    <source>
        <dbReference type="SAM" id="Phobius"/>
    </source>
</evidence>
<dbReference type="GO" id="GO:0005179">
    <property type="term" value="F:hormone activity"/>
    <property type="evidence" value="ECO:0007669"/>
    <property type="project" value="UniProtKB-KW"/>
</dbReference>
<proteinExistence type="inferred from homology"/>
<feature type="region of interest" description="Disordered" evidence="14">
    <location>
        <begin position="101"/>
        <end position="131"/>
    </location>
</feature>
<evidence type="ECO:0000256" key="2">
    <source>
        <dbReference type="ARBA" id="ARBA00009128"/>
    </source>
</evidence>
<comment type="function">
    <text evidence="9">Functions as a heterodimeric glycoprotein hormone with GPHB5 able to bind and activate the thyroid-stimulating hormone receptor (TSHR), leading to increased cAMP production. Plays a central role in controlling thyroid cell metabolism.</text>
</comment>
<dbReference type="STRING" id="52904.ENSSMAP00000028909"/>
<dbReference type="EMBL" id="CP026246">
    <property type="protein sequence ID" value="AWP00895.1"/>
    <property type="molecule type" value="Genomic_DNA"/>
</dbReference>